<evidence type="ECO:0000313" key="1">
    <source>
        <dbReference type="EMBL" id="KAF5789499.1"/>
    </source>
</evidence>
<dbReference type="Proteomes" id="UP000215914">
    <property type="component" value="Unassembled WGS sequence"/>
</dbReference>
<organism evidence="1 2">
    <name type="scientific">Helianthus annuus</name>
    <name type="common">Common sunflower</name>
    <dbReference type="NCBI Taxonomy" id="4232"/>
    <lineage>
        <taxon>Eukaryota</taxon>
        <taxon>Viridiplantae</taxon>
        <taxon>Streptophyta</taxon>
        <taxon>Embryophyta</taxon>
        <taxon>Tracheophyta</taxon>
        <taxon>Spermatophyta</taxon>
        <taxon>Magnoliopsida</taxon>
        <taxon>eudicotyledons</taxon>
        <taxon>Gunneridae</taxon>
        <taxon>Pentapetalae</taxon>
        <taxon>asterids</taxon>
        <taxon>campanulids</taxon>
        <taxon>Asterales</taxon>
        <taxon>Asteraceae</taxon>
        <taxon>Asteroideae</taxon>
        <taxon>Heliantheae alliance</taxon>
        <taxon>Heliantheae</taxon>
        <taxon>Helianthus</taxon>
    </lineage>
</organism>
<keyword evidence="2" id="KW-1185">Reference proteome</keyword>
<accession>A0A9K3N791</accession>
<proteinExistence type="predicted"/>
<dbReference type="EMBL" id="MNCJ02000324">
    <property type="protein sequence ID" value="KAF5789499.1"/>
    <property type="molecule type" value="Genomic_DNA"/>
</dbReference>
<sequence length="192" mass="20690">MRDGQVMSALDFIKSDDTFDAVFGDAAATPSEDVVVRGSEHRFEGSGYVNVPNVKGFTKVQGSKVSVHQSNRRLKGADQPSGSEAIDISDDIEVSTKQVTEGGVEKGKEKELVVSGKKKKLVKKVATLAIQGSSGKSVESLEEPKAEEVYVPSWGAKVRDSFKDPTICADVLAHFAPPGVPLRWRLIISFRG</sequence>
<dbReference type="Gramene" id="mRNA:HanXRQr2_Chr09g0371951">
    <property type="protein sequence ID" value="mRNA:HanXRQr2_Chr09g0371951"/>
    <property type="gene ID" value="HanXRQr2_Chr09g0371951"/>
</dbReference>
<name>A0A9K3N791_HELAN</name>
<dbReference type="AlphaFoldDB" id="A0A9K3N791"/>
<protein>
    <submittedName>
        <fullName evidence="1">Uncharacterized protein</fullName>
    </submittedName>
</protein>
<evidence type="ECO:0000313" key="2">
    <source>
        <dbReference type="Proteomes" id="UP000215914"/>
    </source>
</evidence>
<reference evidence="1" key="1">
    <citation type="journal article" date="2017" name="Nature">
        <title>The sunflower genome provides insights into oil metabolism, flowering and Asterid evolution.</title>
        <authorList>
            <person name="Badouin H."/>
            <person name="Gouzy J."/>
            <person name="Grassa C.J."/>
            <person name="Murat F."/>
            <person name="Staton S.E."/>
            <person name="Cottret L."/>
            <person name="Lelandais-Briere C."/>
            <person name="Owens G.L."/>
            <person name="Carrere S."/>
            <person name="Mayjonade B."/>
            <person name="Legrand L."/>
            <person name="Gill N."/>
            <person name="Kane N.C."/>
            <person name="Bowers J.E."/>
            <person name="Hubner S."/>
            <person name="Bellec A."/>
            <person name="Berard A."/>
            <person name="Berges H."/>
            <person name="Blanchet N."/>
            <person name="Boniface M.C."/>
            <person name="Brunel D."/>
            <person name="Catrice O."/>
            <person name="Chaidir N."/>
            <person name="Claudel C."/>
            <person name="Donnadieu C."/>
            <person name="Faraut T."/>
            <person name="Fievet G."/>
            <person name="Helmstetter N."/>
            <person name="King M."/>
            <person name="Knapp S.J."/>
            <person name="Lai Z."/>
            <person name="Le Paslier M.C."/>
            <person name="Lippi Y."/>
            <person name="Lorenzon L."/>
            <person name="Mandel J.R."/>
            <person name="Marage G."/>
            <person name="Marchand G."/>
            <person name="Marquand E."/>
            <person name="Bret-Mestries E."/>
            <person name="Morien E."/>
            <person name="Nambeesan S."/>
            <person name="Nguyen T."/>
            <person name="Pegot-Espagnet P."/>
            <person name="Pouilly N."/>
            <person name="Raftis F."/>
            <person name="Sallet E."/>
            <person name="Schiex T."/>
            <person name="Thomas J."/>
            <person name="Vandecasteele C."/>
            <person name="Vares D."/>
            <person name="Vear F."/>
            <person name="Vautrin S."/>
            <person name="Crespi M."/>
            <person name="Mangin B."/>
            <person name="Burke J.M."/>
            <person name="Salse J."/>
            <person name="Munos S."/>
            <person name="Vincourt P."/>
            <person name="Rieseberg L.H."/>
            <person name="Langlade N.B."/>
        </authorList>
    </citation>
    <scope>NUCLEOTIDE SEQUENCE</scope>
    <source>
        <tissue evidence="1">Leaves</tissue>
    </source>
</reference>
<gene>
    <name evidence="1" type="ORF">HanXRQr2_Chr09g0371951</name>
</gene>
<reference evidence="1" key="2">
    <citation type="submission" date="2020-06" db="EMBL/GenBank/DDBJ databases">
        <title>Helianthus annuus Genome sequencing and assembly Release 2.</title>
        <authorList>
            <person name="Gouzy J."/>
            <person name="Langlade N."/>
            <person name="Munos S."/>
        </authorList>
    </citation>
    <scope>NUCLEOTIDE SEQUENCE</scope>
    <source>
        <tissue evidence="1">Leaves</tissue>
    </source>
</reference>
<comment type="caution">
    <text evidence="1">The sequence shown here is derived from an EMBL/GenBank/DDBJ whole genome shotgun (WGS) entry which is preliminary data.</text>
</comment>